<dbReference type="EMBL" id="JAMKOV010000001">
    <property type="protein sequence ID" value="KAI8046531.1"/>
    <property type="molecule type" value="Genomic_DNA"/>
</dbReference>
<dbReference type="Proteomes" id="UP001059596">
    <property type="component" value="Chromosome 3R"/>
</dbReference>
<comment type="caution">
    <text evidence="2">The sequence shown here is derived from an EMBL/GenBank/DDBJ whole genome shotgun (WGS) entry which is preliminary data.</text>
</comment>
<evidence type="ECO:0000256" key="1">
    <source>
        <dbReference type="SAM" id="SignalP"/>
    </source>
</evidence>
<name>A0A9P9Z0K8_9MUSC</name>
<evidence type="ECO:0000313" key="2">
    <source>
        <dbReference type="EMBL" id="KAI8046531.1"/>
    </source>
</evidence>
<keyword evidence="1" id="KW-0732">Signal</keyword>
<feature type="chain" id="PRO_5040289278" description="Secreted protein" evidence="1">
    <location>
        <begin position="24"/>
        <end position="202"/>
    </location>
</feature>
<protein>
    <recommendedName>
        <fullName evidence="4">Secreted protein</fullName>
    </recommendedName>
</protein>
<reference evidence="2" key="1">
    <citation type="journal article" date="2023" name="Genome Biol. Evol.">
        <title>Long-read-based Genome Assembly of Drosophila gunungcola Reveals Fewer Chemosensory Genes in Flower-breeding Species.</title>
        <authorList>
            <person name="Negi A."/>
            <person name="Liao B.Y."/>
            <person name="Yeh S.D."/>
        </authorList>
    </citation>
    <scope>NUCLEOTIDE SEQUENCE</scope>
    <source>
        <strain evidence="2">Sukarami</strain>
    </source>
</reference>
<proteinExistence type="predicted"/>
<feature type="signal peptide" evidence="1">
    <location>
        <begin position="1"/>
        <end position="23"/>
    </location>
</feature>
<evidence type="ECO:0000313" key="3">
    <source>
        <dbReference type="Proteomes" id="UP001059596"/>
    </source>
</evidence>
<sequence>MLLHCALVHLLHLLLLLDEIGDGYLNVRAGYADQLSLLLSHPVKLLQLDAVGGCRIGRHLGSPQDLTAGRNEGLLTVDVHCLRCGELGIKVGYKDGLLAIDVHRLHGHGLDDLEHILRQSRGLAATRYRSAGELGWHLVDVDDLLHGGCSRSTLCLGLWGSGTRSAWRRRFGGSAGCRGSGWGRIVRRTGGTLVLQHGSAFN</sequence>
<keyword evidence="3" id="KW-1185">Reference proteome</keyword>
<dbReference type="AlphaFoldDB" id="A0A9P9Z0K8"/>
<gene>
    <name evidence="2" type="ORF">M5D96_002742</name>
</gene>
<evidence type="ECO:0008006" key="4">
    <source>
        <dbReference type="Google" id="ProtNLM"/>
    </source>
</evidence>
<organism evidence="2 3">
    <name type="scientific">Drosophila gunungcola</name>
    <name type="common">fruit fly</name>
    <dbReference type="NCBI Taxonomy" id="103775"/>
    <lineage>
        <taxon>Eukaryota</taxon>
        <taxon>Metazoa</taxon>
        <taxon>Ecdysozoa</taxon>
        <taxon>Arthropoda</taxon>
        <taxon>Hexapoda</taxon>
        <taxon>Insecta</taxon>
        <taxon>Pterygota</taxon>
        <taxon>Neoptera</taxon>
        <taxon>Endopterygota</taxon>
        <taxon>Diptera</taxon>
        <taxon>Brachycera</taxon>
        <taxon>Muscomorpha</taxon>
        <taxon>Ephydroidea</taxon>
        <taxon>Drosophilidae</taxon>
        <taxon>Drosophila</taxon>
        <taxon>Sophophora</taxon>
    </lineage>
</organism>
<accession>A0A9P9Z0K8</accession>